<reference evidence="3 4" key="1">
    <citation type="submission" date="2018-12" db="EMBL/GenBank/DDBJ databases">
        <title>Draft genome sequence of Embleya hyalina NBRC 13850T.</title>
        <authorList>
            <person name="Komaki H."/>
            <person name="Hosoyama A."/>
            <person name="Kimura A."/>
            <person name="Ichikawa N."/>
            <person name="Tamura T."/>
        </authorList>
    </citation>
    <scope>NUCLEOTIDE SEQUENCE [LARGE SCALE GENOMIC DNA]</scope>
    <source>
        <strain evidence="3 4">NBRC 13850</strain>
    </source>
</reference>
<sequence length="558" mass="61803">MPAPQGSTTEIRALWNCRIPMRDGIELAADITVPAGDGPFPAVVTRTPYNRKPGIWMQRLVAAGYAYVMIDMRGRGDSDGDFQPFVHDGDDGYDTIEWVAEQTWCTGRVGMVGLSYEGLTQWWTARTRPPHLRCIAPMAIGVADLGPRPSFDTGVPHLYWSWWFHQVTGRTQQHYGAPSWGPNIRHLPLRTLHEQVGTGGRWWPMYVDGEIDYLGKDFVFGDDDWANLDLPVLVTVGWWDDQSTMATWVRLAQSPAGARSQLLIGAWDHGGNRSPSPVLGGLDVSRSVMDTVGHVERFLARHLKDEDEHADVHPCRVFRTGTMRWEDLDEWPSTAVESTHWYLTSGGDARTLNGNGELTPTPGETAFDTYVFDPEEPARDFTNLDLFAWSDPPHDQRYLLRRPDVLVYRGPTLEEPVDASGRAELDVFVSLDAPDADVSVMLLDVHPDGRMMLVGSELGSCGLQRVSMRSGPGSAPVDPGEIVGLRIPLVWLHHTFLPGHRIALAVTAGAFPAFARNLGTGEPWADAVDSRVVSVTVHHGPKHPSRLVLPIENNKGAE</sequence>
<keyword evidence="4" id="KW-1185">Reference proteome</keyword>
<evidence type="ECO:0000256" key="1">
    <source>
        <dbReference type="ARBA" id="ARBA00022801"/>
    </source>
</evidence>
<dbReference type="InterPro" id="IPR005674">
    <property type="entry name" value="CocE/Ser_esterase"/>
</dbReference>
<dbReference type="EMBL" id="BIFH01000041">
    <property type="protein sequence ID" value="GCE00656.1"/>
    <property type="molecule type" value="Genomic_DNA"/>
</dbReference>
<name>A0A401Z1L0_9ACTN</name>
<evidence type="ECO:0000313" key="3">
    <source>
        <dbReference type="EMBL" id="GCE00656.1"/>
    </source>
</evidence>
<dbReference type="GO" id="GO:0008239">
    <property type="term" value="F:dipeptidyl-peptidase activity"/>
    <property type="evidence" value="ECO:0007669"/>
    <property type="project" value="InterPro"/>
</dbReference>
<dbReference type="Pfam" id="PF08530">
    <property type="entry name" value="PepX_C"/>
    <property type="match status" value="1"/>
</dbReference>
<dbReference type="InterPro" id="IPR013736">
    <property type="entry name" value="Xaa-Pro_dipept_C"/>
</dbReference>
<dbReference type="InterPro" id="IPR008979">
    <property type="entry name" value="Galactose-bd-like_sf"/>
</dbReference>
<organism evidence="3 4">
    <name type="scientific">Embleya hyalina</name>
    <dbReference type="NCBI Taxonomy" id="516124"/>
    <lineage>
        <taxon>Bacteria</taxon>
        <taxon>Bacillati</taxon>
        <taxon>Actinomycetota</taxon>
        <taxon>Actinomycetes</taxon>
        <taxon>Kitasatosporales</taxon>
        <taxon>Streptomycetaceae</taxon>
        <taxon>Embleya</taxon>
    </lineage>
</organism>
<protein>
    <submittedName>
        <fullName evidence="3">X-Pro dipeptidyl-peptidase</fullName>
    </submittedName>
</protein>
<evidence type="ECO:0000259" key="2">
    <source>
        <dbReference type="SMART" id="SM00939"/>
    </source>
</evidence>
<keyword evidence="1" id="KW-0378">Hydrolase</keyword>
<dbReference type="InterPro" id="IPR029058">
    <property type="entry name" value="AB_hydrolase_fold"/>
</dbReference>
<dbReference type="SUPFAM" id="SSF53474">
    <property type="entry name" value="alpha/beta-Hydrolases"/>
    <property type="match status" value="1"/>
</dbReference>
<dbReference type="Gene3D" id="2.60.120.260">
    <property type="entry name" value="Galactose-binding domain-like"/>
    <property type="match status" value="1"/>
</dbReference>
<accession>A0A401Z1L0</accession>
<dbReference type="NCBIfam" id="TIGR00976">
    <property type="entry name" value="CocE_NonD"/>
    <property type="match status" value="1"/>
</dbReference>
<feature type="domain" description="Xaa-Pro dipeptidyl-peptidase C-terminal" evidence="2">
    <location>
        <begin position="296"/>
        <end position="548"/>
    </location>
</feature>
<dbReference type="RefSeq" id="WP_126642358.1">
    <property type="nucleotide sequence ID" value="NZ_BIFH01000041.1"/>
</dbReference>
<gene>
    <name evidence="3" type="ORF">EHYA_08382</name>
</gene>
<proteinExistence type="predicted"/>
<dbReference type="OrthoDB" id="5240615at2"/>
<dbReference type="InterPro" id="IPR000383">
    <property type="entry name" value="Xaa-Pro-like_dom"/>
</dbReference>
<dbReference type="Proteomes" id="UP000286931">
    <property type="component" value="Unassembled WGS sequence"/>
</dbReference>
<dbReference type="Gene3D" id="3.40.50.1820">
    <property type="entry name" value="alpha/beta hydrolase"/>
    <property type="match status" value="2"/>
</dbReference>
<dbReference type="Pfam" id="PF02129">
    <property type="entry name" value="Peptidase_S15"/>
    <property type="match status" value="1"/>
</dbReference>
<dbReference type="SMART" id="SM00939">
    <property type="entry name" value="PepX_C"/>
    <property type="match status" value="1"/>
</dbReference>
<evidence type="ECO:0000313" key="4">
    <source>
        <dbReference type="Proteomes" id="UP000286931"/>
    </source>
</evidence>
<comment type="caution">
    <text evidence="3">The sequence shown here is derived from an EMBL/GenBank/DDBJ whole genome shotgun (WGS) entry which is preliminary data.</text>
</comment>
<dbReference type="SUPFAM" id="SSF49785">
    <property type="entry name" value="Galactose-binding domain-like"/>
    <property type="match status" value="1"/>
</dbReference>
<dbReference type="AlphaFoldDB" id="A0A401Z1L0"/>